<dbReference type="GO" id="GO:0030337">
    <property type="term" value="F:DNA polymerase processivity factor activity"/>
    <property type="evidence" value="ECO:0007669"/>
    <property type="project" value="InterPro"/>
</dbReference>
<dbReference type="GO" id="GO:0006275">
    <property type="term" value="P:regulation of DNA replication"/>
    <property type="evidence" value="ECO:0007669"/>
    <property type="project" value="InterPro"/>
</dbReference>
<name>A0A6J5U177_PRUAR</name>
<dbReference type="GO" id="GO:0006272">
    <property type="term" value="P:leading strand elongation"/>
    <property type="evidence" value="ECO:0007669"/>
    <property type="project" value="TreeGrafter"/>
</dbReference>
<gene>
    <name evidence="1" type="ORF">CURHAP_LOCUS15807</name>
</gene>
<dbReference type="GO" id="GO:0043626">
    <property type="term" value="C:PCNA complex"/>
    <property type="evidence" value="ECO:0007669"/>
    <property type="project" value="TreeGrafter"/>
</dbReference>
<sequence length="256" mass="28812">MFEITLNPCALLLRQAVIPFIQMGTYHGELYIAPNVVELRAASGSVVLFLQMKPWVLHTFSCTENLCLGFDIRHLYRYLLLLQARNDAFLRLTGDASGHIDFVLLDIRTQRTFQLHIPLLSRSSVMTTVPQLQYQYQVRVGIPVQQFRVIILTLSRFGVTVSATVTDTQVQFFVGNGNGGMFTFPILKKPEQCIIEGDVGANPVSLVLDLRHTSTILNASVMSKTVWLFCQSHGSSVMLNCPFGRLGNIYYYFPEA</sequence>
<evidence type="ECO:0008006" key="3">
    <source>
        <dbReference type="Google" id="ProtNLM"/>
    </source>
</evidence>
<organism evidence="1 2">
    <name type="scientific">Prunus armeniaca</name>
    <name type="common">Apricot</name>
    <name type="synonym">Armeniaca vulgaris</name>
    <dbReference type="NCBI Taxonomy" id="36596"/>
    <lineage>
        <taxon>Eukaryota</taxon>
        <taxon>Viridiplantae</taxon>
        <taxon>Streptophyta</taxon>
        <taxon>Embryophyta</taxon>
        <taxon>Tracheophyta</taxon>
        <taxon>Spermatophyta</taxon>
        <taxon>Magnoliopsida</taxon>
        <taxon>eudicotyledons</taxon>
        <taxon>Gunneridae</taxon>
        <taxon>Pentapetalae</taxon>
        <taxon>rosids</taxon>
        <taxon>fabids</taxon>
        <taxon>Rosales</taxon>
        <taxon>Rosaceae</taxon>
        <taxon>Amygdaloideae</taxon>
        <taxon>Amygdaleae</taxon>
        <taxon>Prunus</taxon>
    </lineage>
</organism>
<dbReference type="Proteomes" id="UP000507222">
    <property type="component" value="Unassembled WGS sequence"/>
</dbReference>
<dbReference type="PANTHER" id="PTHR11352">
    <property type="entry name" value="PROLIFERATING CELL NUCLEAR ANTIGEN"/>
    <property type="match status" value="1"/>
</dbReference>
<evidence type="ECO:0000313" key="2">
    <source>
        <dbReference type="Proteomes" id="UP000507222"/>
    </source>
</evidence>
<dbReference type="InterPro" id="IPR000730">
    <property type="entry name" value="Pr_cel_nuc_antig"/>
</dbReference>
<evidence type="ECO:0000313" key="1">
    <source>
        <dbReference type="EMBL" id="CAB4269939.1"/>
    </source>
</evidence>
<dbReference type="Gene3D" id="3.70.10.10">
    <property type="match status" value="1"/>
</dbReference>
<dbReference type="GO" id="GO:0019985">
    <property type="term" value="P:translesion synthesis"/>
    <property type="evidence" value="ECO:0007669"/>
    <property type="project" value="TreeGrafter"/>
</dbReference>
<dbReference type="PANTHER" id="PTHR11352:SF0">
    <property type="entry name" value="PROLIFERATING CELL NUCLEAR ANTIGEN"/>
    <property type="match status" value="1"/>
</dbReference>
<dbReference type="GO" id="GO:0006298">
    <property type="term" value="P:mismatch repair"/>
    <property type="evidence" value="ECO:0007669"/>
    <property type="project" value="TreeGrafter"/>
</dbReference>
<dbReference type="AlphaFoldDB" id="A0A6J5U177"/>
<dbReference type="GO" id="GO:0003677">
    <property type="term" value="F:DNA binding"/>
    <property type="evidence" value="ECO:0007669"/>
    <property type="project" value="InterPro"/>
</dbReference>
<protein>
    <recommendedName>
        <fullName evidence="3">Proliferating cell nuclear antigen PCNA N-terminal domain-containing protein</fullName>
    </recommendedName>
</protein>
<dbReference type="EMBL" id="CAEKDK010000002">
    <property type="protein sequence ID" value="CAB4269939.1"/>
    <property type="molecule type" value="Genomic_DNA"/>
</dbReference>
<reference evidence="1 2" key="1">
    <citation type="submission" date="2020-05" db="EMBL/GenBank/DDBJ databases">
        <authorList>
            <person name="Campoy J."/>
            <person name="Schneeberger K."/>
            <person name="Spophaly S."/>
        </authorList>
    </citation>
    <scope>NUCLEOTIDE SEQUENCE [LARGE SCALE GENOMIC DNA]</scope>
    <source>
        <strain evidence="1">PruArmRojPasFocal</strain>
    </source>
</reference>
<proteinExistence type="predicted"/>
<accession>A0A6J5U177</accession>